<evidence type="ECO:0000256" key="5">
    <source>
        <dbReference type="ARBA" id="ARBA00022964"/>
    </source>
</evidence>
<keyword evidence="3" id="KW-0479">Metal-binding</keyword>
<reference evidence="10 11" key="1">
    <citation type="submission" date="2018-05" db="EMBL/GenBank/DDBJ databases">
        <title>Genomic Encyclopedia of Type Strains, Phase IV (KMG-V): Genome sequencing to study the core and pangenomes of soil and plant-associated prokaryotes.</title>
        <authorList>
            <person name="Whitman W."/>
        </authorList>
    </citation>
    <scope>NUCLEOTIDE SEQUENCE [LARGE SCALE GENOMIC DNA]</scope>
    <source>
        <strain evidence="10 11">SCZa-39</strain>
    </source>
</reference>
<evidence type="ECO:0000256" key="7">
    <source>
        <dbReference type="ARBA" id="ARBA00023004"/>
    </source>
</evidence>
<gene>
    <name evidence="10" type="ORF">C7402_118130</name>
</gene>
<feature type="domain" description="VOC" evidence="9">
    <location>
        <begin position="146"/>
        <end position="270"/>
    </location>
</feature>
<proteinExistence type="inferred from homology"/>
<dbReference type="EMBL" id="QEOB01000018">
    <property type="protein sequence ID" value="PVX75198.1"/>
    <property type="molecule type" value="Genomic_DNA"/>
</dbReference>
<keyword evidence="7 8" id="KW-0408">Iron</keyword>
<dbReference type="PANTHER" id="PTHR21366">
    <property type="entry name" value="GLYOXALASE FAMILY PROTEIN"/>
    <property type="match status" value="1"/>
</dbReference>
<keyword evidence="5 8" id="KW-0223">Dioxygenase</keyword>
<keyword evidence="11" id="KW-1185">Reference proteome</keyword>
<dbReference type="PROSITE" id="PS51819">
    <property type="entry name" value="VOC"/>
    <property type="match status" value="2"/>
</dbReference>
<evidence type="ECO:0000256" key="3">
    <source>
        <dbReference type="ARBA" id="ARBA00022723"/>
    </source>
</evidence>
<dbReference type="CDD" id="cd07252">
    <property type="entry name" value="BphC1-RGP6_N_like"/>
    <property type="match status" value="1"/>
</dbReference>
<dbReference type="Gene3D" id="3.10.180.10">
    <property type="entry name" value="2,3-Dihydroxybiphenyl 1,2-Dioxygenase, domain 1"/>
    <property type="match status" value="2"/>
</dbReference>
<dbReference type="InterPro" id="IPR050383">
    <property type="entry name" value="GlyoxalaseI/FosfomycinResist"/>
</dbReference>
<dbReference type="PROSITE" id="PS00082">
    <property type="entry name" value="EXTRADIOL_DIOXYGENAS"/>
    <property type="match status" value="1"/>
</dbReference>
<accession>A0ABX5KHD2</accession>
<comment type="caution">
    <text evidence="10">The sequence shown here is derived from an EMBL/GenBank/DDBJ whole genome shotgun (WGS) entry which is preliminary data.</text>
</comment>
<evidence type="ECO:0000256" key="1">
    <source>
        <dbReference type="ARBA" id="ARBA00001954"/>
    </source>
</evidence>
<dbReference type="InterPro" id="IPR004360">
    <property type="entry name" value="Glyas_Fos-R_dOase_dom"/>
</dbReference>
<dbReference type="Proteomes" id="UP000245712">
    <property type="component" value="Unassembled WGS sequence"/>
</dbReference>
<name>A0ABX5KHD2_9BURK</name>
<comment type="similarity">
    <text evidence="2 8">Belongs to the extradiol ring-cleavage dioxygenase family.</text>
</comment>
<evidence type="ECO:0000313" key="11">
    <source>
        <dbReference type="Proteomes" id="UP000245712"/>
    </source>
</evidence>
<dbReference type="RefSeq" id="WP_116613560.1">
    <property type="nucleotide sequence ID" value="NZ_QEOB01000018.1"/>
</dbReference>
<keyword evidence="4 8" id="KW-0058">Aromatic hydrocarbons catabolism</keyword>
<evidence type="ECO:0000259" key="9">
    <source>
        <dbReference type="PROSITE" id="PS51819"/>
    </source>
</evidence>
<dbReference type="InterPro" id="IPR029068">
    <property type="entry name" value="Glyas_Bleomycin-R_OHBP_Dase"/>
</dbReference>
<dbReference type="Pfam" id="PF00903">
    <property type="entry name" value="Glyoxalase"/>
    <property type="match status" value="1"/>
</dbReference>
<dbReference type="CDD" id="cd07237">
    <property type="entry name" value="BphC1-RGP6_C_like"/>
    <property type="match status" value="1"/>
</dbReference>
<dbReference type="SUPFAM" id="SSF54593">
    <property type="entry name" value="Glyoxalase/Bleomycin resistance protein/Dihydroxybiphenyl dioxygenase"/>
    <property type="match status" value="1"/>
</dbReference>
<evidence type="ECO:0000256" key="8">
    <source>
        <dbReference type="RuleBase" id="RU000683"/>
    </source>
</evidence>
<evidence type="ECO:0000313" key="10">
    <source>
        <dbReference type="EMBL" id="PVX75198.1"/>
    </source>
</evidence>
<evidence type="ECO:0000256" key="4">
    <source>
        <dbReference type="ARBA" id="ARBA00022797"/>
    </source>
</evidence>
<feature type="domain" description="VOC" evidence="9">
    <location>
        <begin position="6"/>
        <end position="120"/>
    </location>
</feature>
<comment type="cofactor">
    <cofactor evidence="1 8">
        <name>Fe(2+)</name>
        <dbReference type="ChEBI" id="CHEBI:29033"/>
    </cofactor>
</comment>
<dbReference type="PANTHER" id="PTHR21366:SF14">
    <property type="entry name" value="GLYOXALASE DOMAIN-CONTAINING PROTEIN 5"/>
    <property type="match status" value="1"/>
</dbReference>
<sequence length="299" mass="33214">MSELSSLGYVVFKVSDLVRWEDFAVGILGLMPGRRTPGSLGLRMDEHAQRILLEEGHDDDIAAAGWQFDTHDDLLAYVERLSARRVAVREGDSALAASRQVERIFVCDDPNGFTHELYFGPTHAPISTPFRSPLLKGAGFETGRLGMGHILPVARDYAQSLDFYRNVLGLRVSDTIRDSHSVPGATVDATFFHTRTGRHHSLATMAAPFPKRLHHVLVQVQDMDDVGMAYDRCVKAGLRIHAGLGHHPNDRMFSFYVETPSGFGLEYGHGGIVIDDAAWEVKNYSQLSDWGHRPQPPAR</sequence>
<dbReference type="Pfam" id="PF22632">
    <property type="entry name" value="BphC_D1"/>
    <property type="match status" value="1"/>
</dbReference>
<evidence type="ECO:0000256" key="6">
    <source>
        <dbReference type="ARBA" id="ARBA00023002"/>
    </source>
</evidence>
<dbReference type="InterPro" id="IPR000486">
    <property type="entry name" value="Xdiol_ring_cleave_dOase_1/2"/>
</dbReference>
<evidence type="ECO:0000256" key="2">
    <source>
        <dbReference type="ARBA" id="ARBA00008784"/>
    </source>
</evidence>
<protein>
    <submittedName>
        <fullName evidence="10">2,3-dihydroxybiphenyl 1,2-dioxygenase</fullName>
    </submittedName>
</protein>
<keyword evidence="6 8" id="KW-0560">Oxidoreductase</keyword>
<organism evidence="10 11">
    <name type="scientific">Paraburkholderia unamae</name>
    <dbReference type="NCBI Taxonomy" id="219649"/>
    <lineage>
        <taxon>Bacteria</taxon>
        <taxon>Pseudomonadati</taxon>
        <taxon>Pseudomonadota</taxon>
        <taxon>Betaproteobacteria</taxon>
        <taxon>Burkholderiales</taxon>
        <taxon>Burkholderiaceae</taxon>
        <taxon>Paraburkholderia</taxon>
    </lineage>
</organism>
<dbReference type="InterPro" id="IPR037523">
    <property type="entry name" value="VOC_core"/>
</dbReference>